<reference evidence="6 7" key="1">
    <citation type="submission" date="2017-08" db="EMBL/GenBank/DDBJ databases">
        <title>Acidophilic green algal genome provides insights into adaptation to an acidic environment.</title>
        <authorList>
            <person name="Hirooka S."/>
            <person name="Hirose Y."/>
            <person name="Kanesaki Y."/>
            <person name="Higuchi S."/>
            <person name="Fujiwara T."/>
            <person name="Onuma R."/>
            <person name="Era A."/>
            <person name="Ohbayashi R."/>
            <person name="Uzuka A."/>
            <person name="Nozaki H."/>
            <person name="Yoshikawa H."/>
            <person name="Miyagishima S.Y."/>
        </authorList>
    </citation>
    <scope>NUCLEOTIDE SEQUENCE [LARGE SCALE GENOMIC DNA]</scope>
    <source>
        <strain evidence="6 7">NIES-2499</strain>
    </source>
</reference>
<evidence type="ECO:0000256" key="4">
    <source>
        <dbReference type="SAM" id="MobiDB-lite"/>
    </source>
</evidence>
<dbReference type="InterPro" id="IPR000863">
    <property type="entry name" value="Sulfotransferase_dom"/>
</dbReference>
<feature type="region of interest" description="Disordered" evidence="4">
    <location>
        <begin position="106"/>
        <end position="127"/>
    </location>
</feature>
<dbReference type="Proteomes" id="UP000232323">
    <property type="component" value="Unassembled WGS sequence"/>
</dbReference>
<protein>
    <recommendedName>
        <fullName evidence="3">Sulfotransferase</fullName>
        <ecNumber evidence="3">2.8.2.-</ecNumber>
    </recommendedName>
</protein>
<evidence type="ECO:0000256" key="2">
    <source>
        <dbReference type="ARBA" id="ARBA00023180"/>
    </source>
</evidence>
<dbReference type="GO" id="GO:0008146">
    <property type="term" value="F:sulfotransferase activity"/>
    <property type="evidence" value="ECO:0007669"/>
    <property type="project" value="InterPro"/>
</dbReference>
<dbReference type="SUPFAM" id="SSF52540">
    <property type="entry name" value="P-loop containing nucleoside triphosphate hydrolases"/>
    <property type="match status" value="2"/>
</dbReference>
<dbReference type="InterPro" id="IPR037359">
    <property type="entry name" value="NST/OST"/>
</dbReference>
<keyword evidence="7" id="KW-1185">Reference proteome</keyword>
<keyword evidence="2" id="KW-0325">Glycoprotein</keyword>
<dbReference type="PANTHER" id="PTHR10605">
    <property type="entry name" value="HEPARAN SULFATE SULFOTRANSFERASE"/>
    <property type="match status" value="1"/>
</dbReference>
<comment type="similarity">
    <text evidence="3">Belongs to the sulfotransferase 1 family.</text>
</comment>
<dbReference type="InterPro" id="IPR027417">
    <property type="entry name" value="P-loop_NTPase"/>
</dbReference>
<proteinExistence type="inferred from homology"/>
<dbReference type="Pfam" id="PF13469">
    <property type="entry name" value="Sulfotransfer_3"/>
    <property type="match status" value="1"/>
</dbReference>
<evidence type="ECO:0000313" key="6">
    <source>
        <dbReference type="EMBL" id="GAX77033.1"/>
    </source>
</evidence>
<dbReference type="OrthoDB" id="524083at2759"/>
<dbReference type="EC" id="2.8.2.-" evidence="3"/>
<dbReference type="EMBL" id="BEGY01000021">
    <property type="protein sequence ID" value="GAX77033.1"/>
    <property type="molecule type" value="Genomic_DNA"/>
</dbReference>
<name>A0A250X1S1_9CHLO</name>
<dbReference type="Pfam" id="PF00685">
    <property type="entry name" value="Sulfotransfer_1"/>
    <property type="match status" value="1"/>
</dbReference>
<comment type="caution">
    <text evidence="6">The sequence shown here is derived from an EMBL/GenBank/DDBJ whole genome shotgun (WGS) entry which is preliminary data.</text>
</comment>
<dbReference type="AlphaFoldDB" id="A0A250X1S1"/>
<feature type="compositionally biased region" description="Basic and acidic residues" evidence="4">
    <location>
        <begin position="153"/>
        <end position="165"/>
    </location>
</feature>
<evidence type="ECO:0000256" key="1">
    <source>
        <dbReference type="ARBA" id="ARBA00022679"/>
    </source>
</evidence>
<feature type="region of interest" description="Disordered" evidence="4">
    <location>
        <begin position="151"/>
        <end position="176"/>
    </location>
</feature>
<evidence type="ECO:0000256" key="3">
    <source>
        <dbReference type="RuleBase" id="RU361155"/>
    </source>
</evidence>
<dbReference type="PANTHER" id="PTHR10605:SF56">
    <property type="entry name" value="BIFUNCTIONAL HEPARAN SULFATE N-DEACETYLASE_N-SULFOTRANSFERASE"/>
    <property type="match status" value="1"/>
</dbReference>
<evidence type="ECO:0000259" key="5">
    <source>
        <dbReference type="Pfam" id="PF00685"/>
    </source>
</evidence>
<keyword evidence="1 3" id="KW-0808">Transferase</keyword>
<sequence>MDGTPDYLHIPSAACRIKATFPNARFIVLLRDPVSRAFSHWNMGAFFGSTKSFPFTVNDEMKQLAKAHCTFQPPISAQTGFNVTVEFLDKQGLPPVEVSGSATKRYMADSTRRGTSSPSDPIGSIQQGKMIRPQGHVGLEAGAGSIVQEAGEQDAKQLEPEKENVEENQSEDSTQQRQVLLDFMPHEAMTTWRRQAGIPSWNACFKCTFQCKNDVLKARRGDTAPGGGDVWFYCHRQFSSTALIRRGLYVYQLEWWLKLFKPGQFLIINHEELKTNPEAVISKAISFLGQDLALLQPPHHGHKENTLKYMAATTDLNNAFLSKTTSGWSLPLKDGDAVQKYNSTIEKLYKFYAHPNQELYRLLKTMGPSSGWHGEFPADLESGDFE</sequence>
<organism evidence="6 7">
    <name type="scientific">Chlamydomonas eustigma</name>
    <dbReference type="NCBI Taxonomy" id="1157962"/>
    <lineage>
        <taxon>Eukaryota</taxon>
        <taxon>Viridiplantae</taxon>
        <taxon>Chlorophyta</taxon>
        <taxon>core chlorophytes</taxon>
        <taxon>Chlorophyceae</taxon>
        <taxon>CS clade</taxon>
        <taxon>Chlamydomonadales</taxon>
        <taxon>Chlamydomonadaceae</taxon>
        <taxon>Chlamydomonas</taxon>
    </lineage>
</organism>
<accession>A0A250X1S1</accession>
<feature type="compositionally biased region" description="Polar residues" evidence="4">
    <location>
        <begin position="113"/>
        <end position="127"/>
    </location>
</feature>
<dbReference type="Gene3D" id="3.40.50.300">
    <property type="entry name" value="P-loop containing nucleotide triphosphate hydrolases"/>
    <property type="match status" value="2"/>
</dbReference>
<evidence type="ECO:0000313" key="7">
    <source>
        <dbReference type="Proteomes" id="UP000232323"/>
    </source>
</evidence>
<gene>
    <name evidence="6" type="ORF">CEUSTIGMA_g4480.t1</name>
</gene>
<feature type="domain" description="Sulfotransferase" evidence="5">
    <location>
        <begin position="246"/>
        <end position="293"/>
    </location>
</feature>